<protein>
    <recommendedName>
        <fullName evidence="3">beta-galactosidase</fullName>
        <ecNumber evidence="3">3.2.1.23</ecNumber>
    </recommendedName>
</protein>
<keyword evidence="7" id="KW-0326">Glycosidase</keyword>
<feature type="domain" description="Glycoside hydrolase family 42 N-terminal" evidence="8">
    <location>
        <begin position="30"/>
        <end position="371"/>
    </location>
</feature>
<dbReference type="InterPro" id="IPR029062">
    <property type="entry name" value="Class_I_gatase-like"/>
</dbReference>
<dbReference type="Gene3D" id="3.20.20.80">
    <property type="entry name" value="Glycosidases"/>
    <property type="match status" value="1"/>
</dbReference>
<evidence type="ECO:0000256" key="1">
    <source>
        <dbReference type="ARBA" id="ARBA00001412"/>
    </source>
</evidence>
<evidence type="ECO:0000313" key="11">
    <source>
        <dbReference type="Proteomes" id="UP000078486"/>
    </source>
</evidence>
<evidence type="ECO:0000256" key="5">
    <source>
        <dbReference type="ARBA" id="ARBA00022801"/>
    </source>
</evidence>
<evidence type="ECO:0000256" key="2">
    <source>
        <dbReference type="ARBA" id="ARBA00005940"/>
    </source>
</evidence>
<dbReference type="SUPFAM" id="SSF51445">
    <property type="entry name" value="(Trans)glycosidases"/>
    <property type="match status" value="1"/>
</dbReference>
<dbReference type="GO" id="GO:0046872">
    <property type="term" value="F:metal ion binding"/>
    <property type="evidence" value="ECO:0007669"/>
    <property type="project" value="UniProtKB-KW"/>
</dbReference>
<evidence type="ECO:0000256" key="4">
    <source>
        <dbReference type="ARBA" id="ARBA00022723"/>
    </source>
</evidence>
<dbReference type="PANTHER" id="PTHR36447:SF2">
    <property type="entry name" value="BETA-GALACTOSIDASE YESZ"/>
    <property type="match status" value="1"/>
</dbReference>
<evidence type="ECO:0000259" key="8">
    <source>
        <dbReference type="Pfam" id="PF02449"/>
    </source>
</evidence>
<comment type="similarity">
    <text evidence="2">Belongs to the glycosyl hydrolase 42 family.</text>
</comment>
<evidence type="ECO:0000256" key="7">
    <source>
        <dbReference type="ARBA" id="ARBA00023295"/>
    </source>
</evidence>
<keyword evidence="6" id="KW-0862">Zinc</keyword>
<dbReference type="GO" id="GO:0004565">
    <property type="term" value="F:beta-galactosidase activity"/>
    <property type="evidence" value="ECO:0007669"/>
    <property type="project" value="UniProtKB-EC"/>
</dbReference>
<dbReference type="AlphaFoldDB" id="A0A178ICC8"/>
<evidence type="ECO:0000259" key="9">
    <source>
        <dbReference type="Pfam" id="PF08532"/>
    </source>
</evidence>
<dbReference type="InterPro" id="IPR003476">
    <property type="entry name" value="Glyco_hydro_42"/>
</dbReference>
<dbReference type="InterPro" id="IPR013738">
    <property type="entry name" value="Beta_galactosidase_Trimer"/>
</dbReference>
<dbReference type="STRING" id="1184151.AW736_23320"/>
<evidence type="ECO:0000256" key="3">
    <source>
        <dbReference type="ARBA" id="ARBA00012756"/>
    </source>
</evidence>
<reference evidence="10 11" key="1">
    <citation type="submission" date="2016-01" db="EMBL/GenBank/DDBJ databases">
        <title>High potential of lignocellulose degradation of a new Verrucomicrobia species.</title>
        <authorList>
            <person name="Wang Y."/>
            <person name="Shi Y."/>
            <person name="Qiu Z."/>
            <person name="Liu S."/>
            <person name="Yang H."/>
        </authorList>
    </citation>
    <scope>NUCLEOTIDE SEQUENCE [LARGE SCALE GENOMIC DNA]</scope>
    <source>
        <strain evidence="10 11">TSB47</strain>
    </source>
</reference>
<evidence type="ECO:0000256" key="6">
    <source>
        <dbReference type="ARBA" id="ARBA00022833"/>
    </source>
</evidence>
<dbReference type="Gene3D" id="3.40.50.880">
    <property type="match status" value="1"/>
</dbReference>
<dbReference type="GO" id="GO:0005975">
    <property type="term" value="P:carbohydrate metabolic process"/>
    <property type="evidence" value="ECO:0007669"/>
    <property type="project" value="InterPro"/>
</dbReference>
<dbReference type="GO" id="GO:0009341">
    <property type="term" value="C:beta-galactosidase complex"/>
    <property type="evidence" value="ECO:0007669"/>
    <property type="project" value="InterPro"/>
</dbReference>
<dbReference type="Pfam" id="PF08532">
    <property type="entry name" value="Glyco_hydro_42M"/>
    <property type="match status" value="1"/>
</dbReference>
<dbReference type="EC" id="3.2.1.23" evidence="3"/>
<dbReference type="PANTHER" id="PTHR36447">
    <property type="entry name" value="BETA-GALACTOSIDASE GANA"/>
    <property type="match status" value="1"/>
</dbReference>
<gene>
    <name evidence="10" type="ORF">AW736_23320</name>
</gene>
<feature type="domain" description="Beta-galactosidase trimerisation" evidence="9">
    <location>
        <begin position="399"/>
        <end position="600"/>
    </location>
</feature>
<keyword evidence="11" id="KW-1185">Reference proteome</keyword>
<keyword evidence="5" id="KW-0378">Hydrolase</keyword>
<dbReference type="SUPFAM" id="SSF52317">
    <property type="entry name" value="Class I glutamine amidotransferase-like"/>
    <property type="match status" value="1"/>
</dbReference>
<comment type="catalytic activity">
    <reaction evidence="1">
        <text>Hydrolysis of terminal non-reducing beta-D-galactose residues in beta-D-galactosides.</text>
        <dbReference type="EC" id="3.2.1.23"/>
    </reaction>
</comment>
<organism evidence="10 11">
    <name type="scientific">Termitidicoccus mucosus</name>
    <dbReference type="NCBI Taxonomy" id="1184151"/>
    <lineage>
        <taxon>Bacteria</taxon>
        <taxon>Pseudomonadati</taxon>
        <taxon>Verrucomicrobiota</taxon>
        <taxon>Opitutia</taxon>
        <taxon>Opitutales</taxon>
        <taxon>Opitutaceae</taxon>
        <taxon>Termitidicoccus</taxon>
    </lineage>
</organism>
<name>A0A178ICC8_9BACT</name>
<proteinExistence type="inferred from homology"/>
<dbReference type="EMBL" id="LRRQ01000173">
    <property type="protein sequence ID" value="OAM87398.1"/>
    <property type="molecule type" value="Genomic_DNA"/>
</dbReference>
<dbReference type="InterPro" id="IPR013529">
    <property type="entry name" value="Glyco_hydro_42_N"/>
</dbReference>
<dbReference type="CDD" id="cd03143">
    <property type="entry name" value="A4_beta-galactosidase_middle_domain"/>
    <property type="match status" value="1"/>
</dbReference>
<sequence length="661" mass="74276">MTVGGLNVSPQAKNRADWAGQGQLFVGVNYQPVDRSPGQIKLDIACMKKAGLQVVRMGDLSWDYYEPRNGEFTFEAFDSVMDQMQAAGIKVVLDIGGSIAPQWLHQEYPGATLAKEDGTALYPARRYMVDISNPDYRRLLHRFADIFTRRYGNHPAVIAIGYNNEMGNGYRSFSEPARQRFIGWLKVKYGDLPVLNKAWATQRWSRNITDWDQIRMPDGSSPNERYLDMRRFWSDAAINLLKDLESIRQNHAPSKPALSNLWPDGPRLGFDWLSSYRQYATHGAFGYYATNPLHGAFETMMMKGAMSAPVWFNEFQAGGDGFYGEKGRSRMLSYLGLLNGGQAVLAWTFNSHLGGEEQTIFGLLDHDDTPSWKLDEWIVISSEFQTMQKLGFPREMNPEIAISYSWESRQAADRVKSYYTTPYMDHKHNSYAPLYNDNIDVDVINIGHENLSRYKLLVIPGEYLMGKAATDAVRNYVRDGGTVVMTASSAKVTENNQWYNTPLPGNLSDVFGLKTHEFYNNPSPLTGAINGVEFKTSINFHEVLEASTAEVLARFSGIEGSPPVVTVNRFGKGKAIYVAAQTQPSVLQPLYRQLYQELGIKRGPVTPEGVYARVVNGRILYVNTNRKSVEIDIEGQKKGVLSGKSWSGKLQLESNGVEVLE</sequence>
<comment type="caution">
    <text evidence="10">The sequence shown here is derived from an EMBL/GenBank/DDBJ whole genome shotgun (WGS) entry which is preliminary data.</text>
</comment>
<dbReference type="InterPro" id="IPR017853">
    <property type="entry name" value="GH"/>
</dbReference>
<evidence type="ECO:0000313" key="10">
    <source>
        <dbReference type="EMBL" id="OAM87398.1"/>
    </source>
</evidence>
<keyword evidence="4" id="KW-0479">Metal-binding</keyword>
<dbReference type="Pfam" id="PF02449">
    <property type="entry name" value="Glyco_hydro_42"/>
    <property type="match status" value="1"/>
</dbReference>
<accession>A0A178ICC8</accession>
<dbReference type="Proteomes" id="UP000078486">
    <property type="component" value="Unassembled WGS sequence"/>
</dbReference>